<evidence type="ECO:0000313" key="1">
    <source>
        <dbReference type="EMBL" id="EMO42294.1"/>
    </source>
</evidence>
<proteinExistence type="predicted"/>
<gene>
    <name evidence="1" type="ORF">LEP1GSC186_0328</name>
</gene>
<reference evidence="1 2" key="1">
    <citation type="submission" date="2013-01" db="EMBL/GenBank/DDBJ databases">
        <authorList>
            <person name="Harkins D.M."/>
            <person name="Durkin A.S."/>
            <person name="Brinkac L.M."/>
            <person name="Haft D.H."/>
            <person name="Selengut J.D."/>
            <person name="Sanka R."/>
            <person name="DePew J."/>
            <person name="Purushe J."/>
            <person name="Matthias M.A."/>
            <person name="Vinetz J.M."/>
            <person name="Sutton G.G."/>
            <person name="Nierman W.C."/>
            <person name="Fouts D.E."/>
        </authorList>
    </citation>
    <scope>NUCLEOTIDE SEQUENCE [LARGE SCALE GENOMIC DNA]</scope>
    <source>
        <strain evidence="1 2">ZUN142</strain>
    </source>
</reference>
<name>M6UMK7_9LEPT</name>
<dbReference type="Proteomes" id="UP000012153">
    <property type="component" value="Unassembled WGS sequence"/>
</dbReference>
<sequence>MGTLTNSGFNGTTSKTVGTLTNSGFNRTTLNCGNSYKFRI</sequence>
<organism evidence="1 2">
    <name type="scientific">Leptospira noguchii serovar Autumnalis str. ZUN142</name>
    <dbReference type="NCBI Taxonomy" id="1085540"/>
    <lineage>
        <taxon>Bacteria</taxon>
        <taxon>Pseudomonadati</taxon>
        <taxon>Spirochaetota</taxon>
        <taxon>Spirochaetia</taxon>
        <taxon>Leptospirales</taxon>
        <taxon>Leptospiraceae</taxon>
        <taxon>Leptospira</taxon>
    </lineage>
</organism>
<dbReference type="EMBL" id="AHOP02000015">
    <property type="protein sequence ID" value="EMO42294.1"/>
    <property type="molecule type" value="Genomic_DNA"/>
</dbReference>
<evidence type="ECO:0000313" key="2">
    <source>
        <dbReference type="Proteomes" id="UP000012153"/>
    </source>
</evidence>
<accession>M6UMK7</accession>
<dbReference type="AlphaFoldDB" id="M6UMK7"/>
<protein>
    <submittedName>
        <fullName evidence="1">Uncharacterized protein</fullName>
    </submittedName>
</protein>
<comment type="caution">
    <text evidence="1">The sequence shown here is derived from an EMBL/GenBank/DDBJ whole genome shotgun (WGS) entry which is preliminary data.</text>
</comment>